<dbReference type="EMBL" id="RCHS01003480">
    <property type="protein sequence ID" value="RMX41531.1"/>
    <property type="molecule type" value="Genomic_DNA"/>
</dbReference>
<keyword evidence="1" id="KW-0812">Transmembrane</keyword>
<gene>
    <name evidence="2" type="ORF">pdam_00013061</name>
</gene>
<keyword evidence="1" id="KW-1133">Transmembrane helix</keyword>
<feature type="transmembrane region" description="Helical" evidence="1">
    <location>
        <begin position="87"/>
        <end position="108"/>
    </location>
</feature>
<sequence length="169" mass="19355">KPMAVTICWGFAKTLDMSSSPQRSINICTFIACDGVISSHSPTPFGFPDTCIKIPRRKHIFRRPSGYRSLVFLLFLPTYNLQQLIRLYIVLLSTFLEILISGFSILWIHSFGSIPQVTLGWRSRINLFVNFLLNFTTKFQRLLYVVLPSFLFFSGVDDQLIPVIKSEAK</sequence>
<organism evidence="2 3">
    <name type="scientific">Pocillopora damicornis</name>
    <name type="common">Cauliflower coral</name>
    <name type="synonym">Millepora damicornis</name>
    <dbReference type="NCBI Taxonomy" id="46731"/>
    <lineage>
        <taxon>Eukaryota</taxon>
        <taxon>Metazoa</taxon>
        <taxon>Cnidaria</taxon>
        <taxon>Anthozoa</taxon>
        <taxon>Hexacorallia</taxon>
        <taxon>Scleractinia</taxon>
        <taxon>Astrocoeniina</taxon>
        <taxon>Pocilloporidae</taxon>
        <taxon>Pocillopora</taxon>
    </lineage>
</organism>
<proteinExistence type="predicted"/>
<comment type="caution">
    <text evidence="2">The sequence shown here is derived from an EMBL/GenBank/DDBJ whole genome shotgun (WGS) entry which is preliminary data.</text>
</comment>
<reference evidence="2 3" key="1">
    <citation type="journal article" date="2018" name="Sci. Rep.">
        <title>Comparative analysis of the Pocillopora damicornis genome highlights role of immune system in coral evolution.</title>
        <authorList>
            <person name="Cunning R."/>
            <person name="Bay R.A."/>
            <person name="Gillette P."/>
            <person name="Baker A.C."/>
            <person name="Traylor-Knowles N."/>
        </authorList>
    </citation>
    <scope>NUCLEOTIDE SEQUENCE [LARGE SCALE GENOMIC DNA]</scope>
    <source>
        <strain evidence="2">RSMAS</strain>
        <tissue evidence="2">Whole animal</tissue>
    </source>
</reference>
<dbReference type="AlphaFoldDB" id="A0A3M6TJL3"/>
<evidence type="ECO:0000256" key="1">
    <source>
        <dbReference type="SAM" id="Phobius"/>
    </source>
</evidence>
<evidence type="ECO:0000313" key="2">
    <source>
        <dbReference type="EMBL" id="RMX41531.1"/>
    </source>
</evidence>
<keyword evidence="3" id="KW-1185">Reference proteome</keyword>
<evidence type="ECO:0000313" key="3">
    <source>
        <dbReference type="Proteomes" id="UP000275408"/>
    </source>
</evidence>
<protein>
    <submittedName>
        <fullName evidence="2">Uncharacterized protein</fullName>
    </submittedName>
</protein>
<keyword evidence="1" id="KW-0472">Membrane</keyword>
<accession>A0A3M6TJL3</accession>
<name>A0A3M6TJL3_POCDA</name>
<dbReference type="Proteomes" id="UP000275408">
    <property type="component" value="Unassembled WGS sequence"/>
</dbReference>
<feature type="non-terminal residue" evidence="2">
    <location>
        <position position="1"/>
    </location>
</feature>